<evidence type="ECO:0000313" key="1">
    <source>
        <dbReference type="EMBL" id="MBA9060637.1"/>
    </source>
</evidence>
<evidence type="ECO:0000313" key="2">
    <source>
        <dbReference type="Proteomes" id="UP000572670"/>
    </source>
</evidence>
<dbReference type="EMBL" id="JACJIK010000002">
    <property type="protein sequence ID" value="MBA9060637.1"/>
    <property type="molecule type" value="Genomic_DNA"/>
</dbReference>
<name>A0ABR6D3H9_9MICC</name>
<reference evidence="1 2" key="1">
    <citation type="submission" date="2020-08" db="EMBL/GenBank/DDBJ databases">
        <title>Sequencing the genomes of 1000 actinobacteria strains.</title>
        <authorList>
            <person name="Klenk H.-P."/>
        </authorList>
    </citation>
    <scope>NUCLEOTIDE SEQUENCE [LARGE SCALE GENOMIC DNA]</scope>
    <source>
        <strain evidence="1 2">DSM 21948</strain>
    </source>
</reference>
<dbReference type="Proteomes" id="UP000572670">
    <property type="component" value="Unassembled WGS sequence"/>
</dbReference>
<accession>A0ABR6D3H9</accession>
<protein>
    <submittedName>
        <fullName evidence="1">DNA-binding protein</fullName>
    </submittedName>
</protein>
<comment type="caution">
    <text evidence="1">The sequence shown here is derived from an EMBL/GenBank/DDBJ whole genome shotgun (WGS) entry which is preliminary data.</text>
</comment>
<proteinExistence type="predicted"/>
<keyword evidence="1" id="KW-0238">DNA-binding</keyword>
<keyword evidence="2" id="KW-1185">Reference proteome</keyword>
<dbReference type="SUPFAM" id="SSF47598">
    <property type="entry name" value="Ribbon-helix-helix"/>
    <property type="match status" value="1"/>
</dbReference>
<gene>
    <name evidence="1" type="ORF">HDA34_002401</name>
</gene>
<dbReference type="InterPro" id="IPR010985">
    <property type="entry name" value="Ribbon_hlx_hlx"/>
</dbReference>
<sequence length="34" mass="3940">MPQELKYQLVASAKQQERTESAVMREALEEYVLA</sequence>
<dbReference type="GO" id="GO:0003677">
    <property type="term" value="F:DNA binding"/>
    <property type="evidence" value="ECO:0007669"/>
    <property type="project" value="UniProtKB-KW"/>
</dbReference>
<organism evidence="1 2">
    <name type="scientific">Micrococcus yunnanensis</name>
    <dbReference type="NCBI Taxonomy" id="566027"/>
    <lineage>
        <taxon>Bacteria</taxon>
        <taxon>Bacillati</taxon>
        <taxon>Actinomycetota</taxon>
        <taxon>Actinomycetes</taxon>
        <taxon>Micrococcales</taxon>
        <taxon>Micrococcaceae</taxon>
        <taxon>Micrococcus</taxon>
    </lineage>
</organism>